<gene>
    <name evidence="1" type="ORF">HPB49_020987</name>
</gene>
<keyword evidence="2" id="KW-1185">Reference proteome</keyword>
<evidence type="ECO:0000313" key="1">
    <source>
        <dbReference type="EMBL" id="KAH7974893.1"/>
    </source>
</evidence>
<organism evidence="1 2">
    <name type="scientific">Dermacentor silvarum</name>
    <name type="common">Tick</name>
    <dbReference type="NCBI Taxonomy" id="543639"/>
    <lineage>
        <taxon>Eukaryota</taxon>
        <taxon>Metazoa</taxon>
        <taxon>Ecdysozoa</taxon>
        <taxon>Arthropoda</taxon>
        <taxon>Chelicerata</taxon>
        <taxon>Arachnida</taxon>
        <taxon>Acari</taxon>
        <taxon>Parasitiformes</taxon>
        <taxon>Ixodida</taxon>
        <taxon>Ixodoidea</taxon>
        <taxon>Ixodidae</taxon>
        <taxon>Rhipicephalinae</taxon>
        <taxon>Dermacentor</taxon>
    </lineage>
</organism>
<protein>
    <submittedName>
        <fullName evidence="1">Uncharacterized protein</fullName>
    </submittedName>
</protein>
<sequence>MMSAICTCCADVPPTDGSSKAAGGYCFCCMALVFVALALNVLLHSACPQYATYGSQRYQGVNGTQPCDAQALPDDCVMSRGSAMLEGFFFKAWIFGAAFYWATWLFLGSMVVSFLVLMVRGRQSSVEVDTDEFEDDDEEPLVRA</sequence>
<comment type="caution">
    <text evidence="1">The sequence shown here is derived from an EMBL/GenBank/DDBJ whole genome shotgun (WGS) entry which is preliminary data.</text>
</comment>
<name>A0ACB8DRA9_DERSI</name>
<evidence type="ECO:0000313" key="2">
    <source>
        <dbReference type="Proteomes" id="UP000821865"/>
    </source>
</evidence>
<proteinExistence type="predicted"/>
<accession>A0ACB8DRA9</accession>
<dbReference type="EMBL" id="CM023479">
    <property type="protein sequence ID" value="KAH7974893.1"/>
    <property type="molecule type" value="Genomic_DNA"/>
</dbReference>
<reference evidence="1" key="1">
    <citation type="submission" date="2020-05" db="EMBL/GenBank/DDBJ databases">
        <title>Large-scale comparative analyses of tick genomes elucidate their genetic diversity and vector capacities.</title>
        <authorList>
            <person name="Jia N."/>
            <person name="Wang J."/>
            <person name="Shi W."/>
            <person name="Du L."/>
            <person name="Sun Y."/>
            <person name="Zhan W."/>
            <person name="Jiang J."/>
            <person name="Wang Q."/>
            <person name="Zhang B."/>
            <person name="Ji P."/>
            <person name="Sakyi L.B."/>
            <person name="Cui X."/>
            <person name="Yuan T."/>
            <person name="Jiang B."/>
            <person name="Yang W."/>
            <person name="Lam T.T.-Y."/>
            <person name="Chang Q."/>
            <person name="Ding S."/>
            <person name="Wang X."/>
            <person name="Zhu J."/>
            <person name="Ruan X."/>
            <person name="Zhao L."/>
            <person name="Wei J."/>
            <person name="Que T."/>
            <person name="Du C."/>
            <person name="Cheng J."/>
            <person name="Dai P."/>
            <person name="Han X."/>
            <person name="Huang E."/>
            <person name="Gao Y."/>
            <person name="Liu J."/>
            <person name="Shao H."/>
            <person name="Ye R."/>
            <person name="Li L."/>
            <person name="Wei W."/>
            <person name="Wang X."/>
            <person name="Wang C."/>
            <person name="Yang T."/>
            <person name="Huo Q."/>
            <person name="Li W."/>
            <person name="Guo W."/>
            <person name="Chen H."/>
            <person name="Zhou L."/>
            <person name="Ni X."/>
            <person name="Tian J."/>
            <person name="Zhou Y."/>
            <person name="Sheng Y."/>
            <person name="Liu T."/>
            <person name="Pan Y."/>
            <person name="Xia L."/>
            <person name="Li J."/>
            <person name="Zhao F."/>
            <person name="Cao W."/>
        </authorList>
    </citation>
    <scope>NUCLEOTIDE SEQUENCE</scope>
    <source>
        <strain evidence="1">Dsil-2018</strain>
    </source>
</reference>
<dbReference type="Proteomes" id="UP000821865">
    <property type="component" value="Chromosome 10"/>
</dbReference>